<evidence type="ECO:0000256" key="10">
    <source>
        <dbReference type="ARBA" id="ARBA00022853"/>
    </source>
</evidence>
<dbReference type="Proteomes" id="UP000501690">
    <property type="component" value="Linkage Group LG7"/>
</dbReference>
<gene>
    <name evidence="18" type="ORF">DEO72_LG7g2731</name>
</gene>
<dbReference type="InterPro" id="IPR001841">
    <property type="entry name" value="Znf_RING"/>
</dbReference>
<comment type="pathway">
    <text evidence="3 14">Protein modification; protein ubiquitination.</text>
</comment>
<feature type="coiled-coil region" evidence="15">
    <location>
        <begin position="46"/>
        <end position="73"/>
    </location>
</feature>
<dbReference type="SUPFAM" id="SSF57850">
    <property type="entry name" value="RING/U-box"/>
    <property type="match status" value="1"/>
</dbReference>
<keyword evidence="7 13" id="KW-0863">Zinc-finger</keyword>
<dbReference type="GO" id="GO:0006325">
    <property type="term" value="P:chromatin organization"/>
    <property type="evidence" value="ECO:0007669"/>
    <property type="project" value="UniProtKB-KW"/>
</dbReference>
<evidence type="ECO:0000256" key="11">
    <source>
        <dbReference type="ARBA" id="ARBA00023054"/>
    </source>
</evidence>
<accession>A0A4D6MKX9</accession>
<evidence type="ECO:0000256" key="14">
    <source>
        <dbReference type="RuleBase" id="RU365038"/>
    </source>
</evidence>
<protein>
    <recommendedName>
        <fullName evidence="14">E3 ubiquitin protein ligase</fullName>
        <ecNumber evidence="14">2.3.2.27</ecNumber>
    </recommendedName>
</protein>
<dbReference type="GO" id="GO:0016567">
    <property type="term" value="P:protein ubiquitination"/>
    <property type="evidence" value="ECO:0007669"/>
    <property type="project" value="UniProtKB-UniRule"/>
</dbReference>
<proteinExistence type="inferred from homology"/>
<name>A0A4D6MKX9_VIGUN</name>
<comment type="similarity">
    <text evidence="4 14">Belongs to the BRE1 family.</text>
</comment>
<evidence type="ECO:0000256" key="2">
    <source>
        <dbReference type="ARBA" id="ARBA00004123"/>
    </source>
</evidence>
<dbReference type="EC" id="2.3.2.27" evidence="14"/>
<dbReference type="GO" id="GO:0061630">
    <property type="term" value="F:ubiquitin protein ligase activity"/>
    <property type="evidence" value="ECO:0007669"/>
    <property type="project" value="UniProtKB-EC"/>
</dbReference>
<feature type="compositionally biased region" description="Polar residues" evidence="16">
    <location>
        <begin position="17"/>
        <end position="35"/>
    </location>
</feature>
<evidence type="ECO:0000256" key="4">
    <source>
        <dbReference type="ARBA" id="ARBA00005555"/>
    </source>
</evidence>
<keyword evidence="10 14" id="KW-0156">Chromatin regulator</keyword>
<evidence type="ECO:0000256" key="7">
    <source>
        <dbReference type="ARBA" id="ARBA00022771"/>
    </source>
</evidence>
<feature type="coiled-coil region" evidence="15">
    <location>
        <begin position="584"/>
        <end position="660"/>
    </location>
</feature>
<dbReference type="Pfam" id="PF00097">
    <property type="entry name" value="zf-C3HC4"/>
    <property type="match status" value="1"/>
</dbReference>
<evidence type="ECO:0000259" key="17">
    <source>
        <dbReference type="PROSITE" id="PS50089"/>
    </source>
</evidence>
<feature type="region of interest" description="Disordered" evidence="16">
    <location>
        <begin position="1"/>
        <end position="35"/>
    </location>
</feature>
<dbReference type="PANTHER" id="PTHR23163:SF8">
    <property type="entry name" value="E3 UBIQUITIN-PROTEIN LIGASE BRE1-LIKE 2"/>
    <property type="match status" value="1"/>
</dbReference>
<dbReference type="CDD" id="cd16499">
    <property type="entry name" value="RING-HC_Bre1-like"/>
    <property type="match status" value="1"/>
</dbReference>
<dbReference type="GO" id="GO:0033503">
    <property type="term" value="C:HULC complex"/>
    <property type="evidence" value="ECO:0007669"/>
    <property type="project" value="TreeGrafter"/>
</dbReference>
<feature type="coiled-coil region" evidence="15">
    <location>
        <begin position="250"/>
        <end position="277"/>
    </location>
</feature>
<dbReference type="UniPathway" id="UPA00143"/>
<feature type="domain" description="RING-type" evidence="17">
    <location>
        <begin position="829"/>
        <end position="867"/>
    </location>
</feature>
<dbReference type="Gene3D" id="3.30.40.10">
    <property type="entry name" value="Zinc/RING finger domain, C3HC4 (zinc finger)"/>
    <property type="match status" value="1"/>
</dbReference>
<evidence type="ECO:0000256" key="5">
    <source>
        <dbReference type="ARBA" id="ARBA00022679"/>
    </source>
</evidence>
<dbReference type="GO" id="GO:0008270">
    <property type="term" value="F:zinc ion binding"/>
    <property type="evidence" value="ECO:0007669"/>
    <property type="project" value="UniProtKB-KW"/>
</dbReference>
<keyword evidence="9 14" id="KW-0862">Zinc</keyword>
<dbReference type="InterPro" id="IPR018957">
    <property type="entry name" value="Znf_C3HC4_RING-type"/>
</dbReference>
<evidence type="ECO:0000256" key="1">
    <source>
        <dbReference type="ARBA" id="ARBA00000900"/>
    </source>
</evidence>
<evidence type="ECO:0000313" key="18">
    <source>
        <dbReference type="EMBL" id="QCE01434.1"/>
    </source>
</evidence>
<evidence type="ECO:0000256" key="12">
    <source>
        <dbReference type="ARBA" id="ARBA00023242"/>
    </source>
</evidence>
<evidence type="ECO:0000256" key="8">
    <source>
        <dbReference type="ARBA" id="ARBA00022786"/>
    </source>
</evidence>
<organism evidence="18 19">
    <name type="scientific">Vigna unguiculata</name>
    <name type="common">Cowpea</name>
    <dbReference type="NCBI Taxonomy" id="3917"/>
    <lineage>
        <taxon>Eukaryota</taxon>
        <taxon>Viridiplantae</taxon>
        <taxon>Streptophyta</taxon>
        <taxon>Embryophyta</taxon>
        <taxon>Tracheophyta</taxon>
        <taxon>Spermatophyta</taxon>
        <taxon>Magnoliopsida</taxon>
        <taxon>eudicotyledons</taxon>
        <taxon>Gunneridae</taxon>
        <taxon>Pentapetalae</taxon>
        <taxon>rosids</taxon>
        <taxon>fabids</taxon>
        <taxon>Fabales</taxon>
        <taxon>Fabaceae</taxon>
        <taxon>Papilionoideae</taxon>
        <taxon>50 kb inversion clade</taxon>
        <taxon>NPAAA clade</taxon>
        <taxon>indigoferoid/millettioid clade</taxon>
        <taxon>Phaseoleae</taxon>
        <taxon>Vigna</taxon>
    </lineage>
</organism>
<dbReference type="SMART" id="SM00184">
    <property type="entry name" value="RING"/>
    <property type="match status" value="1"/>
</dbReference>
<reference evidence="18 19" key="1">
    <citation type="submission" date="2019-04" db="EMBL/GenBank/DDBJ databases">
        <title>An improved genome assembly and genetic linkage map for asparagus bean, Vigna unguiculata ssp. sesquipedialis.</title>
        <authorList>
            <person name="Xia Q."/>
            <person name="Zhang R."/>
            <person name="Dong Y."/>
        </authorList>
    </citation>
    <scope>NUCLEOTIDE SEQUENCE [LARGE SCALE GENOMIC DNA]</scope>
    <source>
        <tissue evidence="18">Leaf</tissue>
    </source>
</reference>
<evidence type="ECO:0000256" key="13">
    <source>
        <dbReference type="PROSITE-ProRule" id="PRU00175"/>
    </source>
</evidence>
<keyword evidence="12 14" id="KW-0539">Nucleus</keyword>
<keyword evidence="6 14" id="KW-0479">Metal-binding</keyword>
<evidence type="ECO:0000256" key="6">
    <source>
        <dbReference type="ARBA" id="ARBA00022723"/>
    </source>
</evidence>
<dbReference type="InterPro" id="IPR013956">
    <property type="entry name" value="E3_ubiquit_lig_Bre1"/>
</dbReference>
<dbReference type="AlphaFoldDB" id="A0A4D6MKX9"/>
<keyword evidence="11 14" id="KW-0175">Coiled coil</keyword>
<dbReference type="GO" id="GO:0005634">
    <property type="term" value="C:nucleus"/>
    <property type="evidence" value="ECO:0007669"/>
    <property type="project" value="UniProtKB-SubCell"/>
</dbReference>
<dbReference type="PROSITE" id="PS50089">
    <property type="entry name" value="ZF_RING_2"/>
    <property type="match status" value="1"/>
</dbReference>
<keyword evidence="8 14" id="KW-0833">Ubl conjugation pathway</keyword>
<evidence type="ECO:0000256" key="15">
    <source>
        <dbReference type="SAM" id="Coils"/>
    </source>
</evidence>
<evidence type="ECO:0000256" key="9">
    <source>
        <dbReference type="ARBA" id="ARBA00022833"/>
    </source>
</evidence>
<dbReference type="EMBL" id="CP039351">
    <property type="protein sequence ID" value="QCE01434.1"/>
    <property type="molecule type" value="Genomic_DNA"/>
</dbReference>
<evidence type="ECO:0000256" key="16">
    <source>
        <dbReference type="SAM" id="MobiDB-lite"/>
    </source>
</evidence>
<feature type="compositionally biased region" description="Basic and acidic residues" evidence="16">
    <location>
        <begin position="1"/>
        <end position="11"/>
    </location>
</feature>
<dbReference type="PANTHER" id="PTHR23163">
    <property type="entry name" value="RING FINGER PROTEIN-RELATED"/>
    <property type="match status" value="1"/>
</dbReference>
<keyword evidence="5 14" id="KW-0808">Transferase</keyword>
<comment type="subcellular location">
    <subcellularLocation>
        <location evidence="2 14">Nucleus</location>
    </subcellularLocation>
</comment>
<evidence type="ECO:0000256" key="3">
    <source>
        <dbReference type="ARBA" id="ARBA00004906"/>
    </source>
</evidence>
<feature type="coiled-coil region" evidence="15">
    <location>
        <begin position="407"/>
        <end position="455"/>
    </location>
</feature>
<feature type="coiled-coil region" evidence="15">
    <location>
        <begin position="689"/>
        <end position="807"/>
    </location>
</feature>
<dbReference type="Gene3D" id="1.20.5.1160">
    <property type="entry name" value="Vasodilator-stimulated phosphoprotein"/>
    <property type="match status" value="1"/>
</dbReference>
<evidence type="ECO:0000313" key="19">
    <source>
        <dbReference type="Proteomes" id="UP000501690"/>
    </source>
</evidence>
<dbReference type="InterPro" id="IPR017907">
    <property type="entry name" value="Znf_RING_CS"/>
</dbReference>
<sequence>MENSDHDEPEKKRPHLTSVSSRTSRNSINSPTTNKTADAGVLQFQNQQLVQQIDVQKHALHGLEEKIRELKGKQSSYDDLLIALNQLWTQLVDDMILLGIQAGRGKGKDTLRYLTDIENPKGSLPLCPAEDIFLCRLIQKDSFKGISDDEISSYVQEALALRQSSTMELLKLLKDIIDDQMERSGGIAQILDGDLSSEDAITLMTKIDDMMKEEANDLQEVIDSLHAKHKEYTVGIQNFINECLQEKSDIKHLAGELDEIVAELEESRRKLVNLEMQKDTSIGMNSPNADAVNGNLSPENIADRSMGLRELKDSIEEAKIVDADRFSELQEAQEDNQTLTKQFQDLQNDLKDDKYIRSSRIYSLANDQLQHWTSELARYKTLVESLQAGSVHIAKWENELNLKLESADSARQLFDNSDHRIDELEHQLQKCTLEKNDLEIKMEEAKQDAGRKDIKSEFRVMASALSKEMGMMEAQLKRWKDAAHEAVSLREKAHSLKEILNMKTSEVKSLANKCAEQVLEIRSLKMLTEKLQKENQELEFVLDMYSQENYDKSYSEVRESESKAQSQAGVLQNALDEHSLELRVKAANEAEAACEQRLSAAEAEIEDLRAKLDVSERGILELTEAIKVKEAEAEAYISEIETIGQAYEDMQTQNQNLLDQVIERDEYNIKLVSDSVKAKQAYNTILTQKQALAKQLQQLNTSIESSKARIAHSEEQMKAILSEAIKCNEEEKHLAVTLEFTRWELADAEKELKLLKSSVSSSEKEYDQIQKDTEAIEMELESERSSRKKLEEELRELNSQIAELTSETGETTIQKLEKEIRICKNMIKCTVCTDRPKEVVIVKCYHLFCNPCIQRNLELRHRKCPACGTAFGQSDSEETSTGFVIWRGKNASSHSIAYAAIKEFCDTFERHRVVFTVGTSIASVATAWLGYTLRHLHDTKVDQRLQSIENAMKSNSNLHHTEIKDIVAGSGGCSIPACVATAGTSLIIGLVHPLLPTHKQHAP</sequence>
<dbReference type="PROSITE" id="PS00518">
    <property type="entry name" value="ZF_RING_1"/>
    <property type="match status" value="1"/>
</dbReference>
<comment type="catalytic activity">
    <reaction evidence="1 14">
        <text>S-ubiquitinyl-[E2 ubiquitin-conjugating enzyme]-L-cysteine + [acceptor protein]-L-lysine = [E2 ubiquitin-conjugating enzyme]-L-cysteine + N(6)-ubiquitinyl-[acceptor protein]-L-lysine.</text>
        <dbReference type="EC" id="2.3.2.27"/>
    </reaction>
</comment>
<dbReference type="InterPro" id="IPR013083">
    <property type="entry name" value="Znf_RING/FYVE/PHD"/>
</dbReference>
<keyword evidence="19" id="KW-1185">Reference proteome</keyword>